<keyword evidence="3" id="KW-0449">Lipoprotein</keyword>
<dbReference type="AlphaFoldDB" id="D7E2I8"/>
<dbReference type="InterPro" id="IPR003760">
    <property type="entry name" value="PnrA-like"/>
</dbReference>
<evidence type="ECO:0000313" key="4">
    <source>
        <dbReference type="Proteomes" id="UP000001511"/>
    </source>
</evidence>
<evidence type="ECO:0000313" key="3">
    <source>
        <dbReference type="EMBL" id="ADI65010.1"/>
    </source>
</evidence>
<evidence type="ECO:0000256" key="1">
    <source>
        <dbReference type="ARBA" id="ARBA00022729"/>
    </source>
</evidence>
<dbReference type="STRING" id="551115.Aazo_3344"/>
<feature type="domain" description="ABC transporter substrate-binding protein PnrA-like" evidence="2">
    <location>
        <begin position="48"/>
        <end position="104"/>
    </location>
</feature>
<dbReference type="HOGENOM" id="CLU_2181144_0_0_3"/>
<dbReference type="Proteomes" id="UP000001511">
    <property type="component" value="Chromosome"/>
</dbReference>
<reference evidence="3 4" key="1">
    <citation type="journal article" date="2010" name="PLoS ONE">
        <title>Genome erosion in a nitrogen-fixing vertically transmitted endosymbiotic multicellular cyanobacterium.</title>
        <authorList>
            <person name="Ran L."/>
            <person name="Larsson J."/>
            <person name="Vigil-Stenman T."/>
            <person name="Nylander J.A."/>
            <person name="Ininbergs K."/>
            <person name="Zheng W.W."/>
            <person name="Lapidus A."/>
            <person name="Lowry S."/>
            <person name="Haselkorn R."/>
            <person name="Bergman B."/>
        </authorList>
    </citation>
    <scope>NUCLEOTIDE SEQUENCE [LARGE SCALE GENOMIC DNA]</scope>
    <source>
        <strain evidence="3 4">0708</strain>
    </source>
</reference>
<name>D7E2I8_NOSA0</name>
<organism evidence="3 4">
    <name type="scientific">Nostoc azollae (strain 0708)</name>
    <name type="common">Anabaena azollae (strain 0708)</name>
    <dbReference type="NCBI Taxonomy" id="551115"/>
    <lineage>
        <taxon>Bacteria</taxon>
        <taxon>Bacillati</taxon>
        <taxon>Cyanobacteriota</taxon>
        <taxon>Cyanophyceae</taxon>
        <taxon>Nostocales</taxon>
        <taxon>Nostocaceae</taxon>
        <taxon>Trichormus</taxon>
    </lineage>
</organism>
<keyword evidence="1" id="KW-0732">Signal</keyword>
<protein>
    <submittedName>
        <fullName evidence="3">Basic membrane lipoprotein</fullName>
    </submittedName>
</protein>
<keyword evidence="4" id="KW-1185">Reference proteome</keyword>
<dbReference type="EMBL" id="CP002059">
    <property type="protein sequence ID" value="ADI65010.1"/>
    <property type="molecule type" value="Genomic_DNA"/>
</dbReference>
<evidence type="ECO:0000259" key="2">
    <source>
        <dbReference type="Pfam" id="PF02608"/>
    </source>
</evidence>
<accession>D7E2I8</accession>
<proteinExistence type="predicted"/>
<gene>
    <name evidence="3" type="ordered locus">Aazo_3344</name>
</gene>
<dbReference type="eggNOG" id="COG1744">
    <property type="taxonomic scope" value="Bacteria"/>
</dbReference>
<dbReference type="GO" id="GO:0005886">
    <property type="term" value="C:plasma membrane"/>
    <property type="evidence" value="ECO:0007669"/>
    <property type="project" value="InterPro"/>
</dbReference>
<dbReference type="Pfam" id="PF02608">
    <property type="entry name" value="Bmp"/>
    <property type="match status" value="1"/>
</dbReference>
<sequence>MTSLSIRGAYPATLPWLTTSLLLKACTNNPNANPTSTPTTANSGEGLKIAVVLPAVITGKACNQSGYEGVNLAKQKLGAEIAYVENVAQADQTEALTDFAQGHPNLGRR</sequence>
<dbReference type="KEGG" id="naz:Aazo_3344"/>
<dbReference type="Gene3D" id="3.40.50.2300">
    <property type="match status" value="1"/>
</dbReference>